<dbReference type="PRINTS" id="PR00385">
    <property type="entry name" value="P450"/>
</dbReference>
<dbReference type="InterPro" id="IPR001128">
    <property type="entry name" value="Cyt_P450"/>
</dbReference>
<sequence length="493" mass="55451">MNAVPMSASLREVDTLPRPRGALPIIGHMLQLSPPTRHHLVLERWAAELGTPYVFRLGRTPITVWADTELAHTVMRERPHRYRRFERIESILDEVGSNGLFSVEGRAWESQRRLVMQALSINHIKAFYPTLAGITERLRSRWASAARAGRVVNMIDELRLFTVDVTSALVFGEDPNTLEKERDLIQEHVSLLMPMLMFRLNAPFAYWHYVRFPRDRRFDHAIAEVHRYVRGLMARARERLRAEAARVGKSAAQDGEAEPPRNLIEAMLIQRDAPGSGITDDEVAANILTMLVAGEDTTAMAIAWGLLYLGSDQALQTRVAAHARGVLGDASVCPSYAAMRELDLCEAVCTEASRLHAVAPYLSFEPLEEVRLNGVRLPAGTKMFFLNRPGMIDARHFADPSRYDPDRWLHDNRETKGTHDGRAYMQFGAGPRVCPGRHLAVVEMRLVMSMLAANFESTLMIDPADVHEVCTFATGPNAIPMRLKLRDVGRVTH</sequence>
<evidence type="ECO:0000313" key="5">
    <source>
        <dbReference type="EMBL" id="KND61999.1"/>
    </source>
</evidence>
<dbReference type="EMBL" id="LFJJ01000007">
    <property type="protein sequence ID" value="KND61999.1"/>
    <property type="molecule type" value="Genomic_DNA"/>
</dbReference>
<reference evidence="6" key="1">
    <citation type="submission" date="2015-06" db="EMBL/GenBank/DDBJ databases">
        <title>Comparative genomics of Burkholderia leaf nodule symbionts.</title>
        <authorList>
            <person name="Carlier A."/>
            <person name="Eberl L."/>
            <person name="Pinto-Carbo M."/>
        </authorList>
    </citation>
    <scope>NUCLEOTIDE SEQUENCE [LARGE SCALE GENOMIC DNA]</scope>
    <source>
        <strain evidence="6">UZHbot4</strain>
    </source>
</reference>
<gene>
    <name evidence="5" type="ORF">BVER_02215c</name>
</gene>
<dbReference type="AlphaFoldDB" id="A0A0L0MJ30"/>
<dbReference type="PATRIC" id="fig|242163.4.peg.6139"/>
<dbReference type="InterPro" id="IPR050121">
    <property type="entry name" value="Cytochrome_P450_monoxygenase"/>
</dbReference>
<evidence type="ECO:0000313" key="6">
    <source>
        <dbReference type="Proteomes" id="UP000036959"/>
    </source>
</evidence>
<keyword evidence="4" id="KW-0503">Monooxygenase</keyword>
<dbReference type="Pfam" id="PF00067">
    <property type="entry name" value="p450"/>
    <property type="match status" value="1"/>
</dbReference>
<dbReference type="PANTHER" id="PTHR24305:SF166">
    <property type="entry name" value="CYTOCHROME P450 12A4, MITOCHONDRIAL-RELATED"/>
    <property type="match status" value="1"/>
</dbReference>
<dbReference type="RefSeq" id="WP_050452036.1">
    <property type="nucleotide sequence ID" value="NZ_LFJJ01000007.1"/>
</dbReference>
<evidence type="ECO:0000256" key="1">
    <source>
        <dbReference type="ARBA" id="ARBA00001971"/>
    </source>
</evidence>
<dbReference type="GO" id="GO:0004497">
    <property type="term" value="F:monooxygenase activity"/>
    <property type="evidence" value="ECO:0007669"/>
    <property type="project" value="UniProtKB-KW"/>
</dbReference>
<keyword evidence="6" id="KW-1185">Reference proteome</keyword>
<evidence type="ECO:0000256" key="3">
    <source>
        <dbReference type="PIRSR" id="PIRSR602401-1"/>
    </source>
</evidence>
<name>A0A0L0MJ30_9BURK</name>
<proteinExistence type="inferred from homology"/>
<keyword evidence="3 4" id="KW-0479">Metal-binding</keyword>
<feature type="binding site" description="axial binding residue" evidence="3">
    <location>
        <position position="434"/>
    </location>
    <ligand>
        <name>heme</name>
        <dbReference type="ChEBI" id="CHEBI:30413"/>
    </ligand>
    <ligandPart>
        <name>Fe</name>
        <dbReference type="ChEBI" id="CHEBI:18248"/>
    </ligandPart>
</feature>
<organism evidence="5 6">
    <name type="scientific">Candidatus Burkholderia verschuerenii</name>
    <dbReference type="NCBI Taxonomy" id="242163"/>
    <lineage>
        <taxon>Bacteria</taxon>
        <taxon>Pseudomonadati</taxon>
        <taxon>Pseudomonadota</taxon>
        <taxon>Betaproteobacteria</taxon>
        <taxon>Burkholderiales</taxon>
        <taxon>Burkholderiaceae</taxon>
        <taxon>Burkholderia</taxon>
    </lineage>
</organism>
<evidence type="ECO:0000256" key="2">
    <source>
        <dbReference type="ARBA" id="ARBA00010617"/>
    </source>
</evidence>
<evidence type="ECO:0000256" key="4">
    <source>
        <dbReference type="RuleBase" id="RU000461"/>
    </source>
</evidence>
<keyword evidence="4" id="KW-0560">Oxidoreductase</keyword>
<keyword evidence="3 4" id="KW-0408">Iron</keyword>
<dbReference type="Gene3D" id="1.10.630.10">
    <property type="entry name" value="Cytochrome P450"/>
    <property type="match status" value="1"/>
</dbReference>
<dbReference type="InterPro" id="IPR017972">
    <property type="entry name" value="Cyt_P450_CS"/>
</dbReference>
<protein>
    <submittedName>
        <fullName evidence="5">Cytochrome P450</fullName>
    </submittedName>
</protein>
<dbReference type="PROSITE" id="PS00086">
    <property type="entry name" value="CYTOCHROME_P450"/>
    <property type="match status" value="1"/>
</dbReference>
<dbReference type="GO" id="GO:0020037">
    <property type="term" value="F:heme binding"/>
    <property type="evidence" value="ECO:0007669"/>
    <property type="project" value="InterPro"/>
</dbReference>
<accession>A0A0L0MJ30</accession>
<dbReference type="InterPro" id="IPR036396">
    <property type="entry name" value="Cyt_P450_sf"/>
</dbReference>
<keyword evidence="3 4" id="KW-0349">Heme</keyword>
<dbReference type="PANTHER" id="PTHR24305">
    <property type="entry name" value="CYTOCHROME P450"/>
    <property type="match status" value="1"/>
</dbReference>
<dbReference type="InterPro" id="IPR002401">
    <property type="entry name" value="Cyt_P450_E_grp-I"/>
</dbReference>
<comment type="similarity">
    <text evidence="2 4">Belongs to the cytochrome P450 family.</text>
</comment>
<dbReference type="GO" id="GO:0016705">
    <property type="term" value="F:oxidoreductase activity, acting on paired donors, with incorporation or reduction of molecular oxygen"/>
    <property type="evidence" value="ECO:0007669"/>
    <property type="project" value="InterPro"/>
</dbReference>
<dbReference type="Proteomes" id="UP000036959">
    <property type="component" value="Unassembled WGS sequence"/>
</dbReference>
<comment type="cofactor">
    <cofactor evidence="1 3">
        <name>heme</name>
        <dbReference type="ChEBI" id="CHEBI:30413"/>
    </cofactor>
</comment>
<dbReference type="GO" id="GO:0005506">
    <property type="term" value="F:iron ion binding"/>
    <property type="evidence" value="ECO:0007669"/>
    <property type="project" value="InterPro"/>
</dbReference>
<dbReference type="SUPFAM" id="SSF48264">
    <property type="entry name" value="Cytochrome P450"/>
    <property type="match status" value="1"/>
</dbReference>
<comment type="caution">
    <text evidence="5">The sequence shown here is derived from an EMBL/GenBank/DDBJ whole genome shotgun (WGS) entry which is preliminary data.</text>
</comment>
<dbReference type="PRINTS" id="PR00463">
    <property type="entry name" value="EP450I"/>
</dbReference>
<dbReference type="OrthoDB" id="9764248at2"/>